<dbReference type="InterPro" id="IPR010096">
    <property type="entry name" value="NADH-Q_OxRdtase_suN/2"/>
</dbReference>
<sequence>MNWAELNLTPAIPEITLLCALGVVLLVDLFLTDRQRGITYALSLVSVALVAAVQLAIWQGQPAEAFNNLFVNDGISQVAKLMMYLGVFLVFIYSRNYLANRDIFKGEFYTLTLFALLGMNIMVSANHFLTLYVGLELLSLAMYAMVALRRDNLQATEAALKYFVLGALASGLLLYGISFVYGATGHLQLNAVLGALQGSDVNPWLMTLGLIFIVVGVAFKLGVVPFHMWVPDVYEGAPTAVTAFIGSAPKIAATVFAFRIVGTGLPTLAEDWSQMFALLAVASLFVGNLAAIMQTNIKRMLAYSTVSHMGFVMLAFLGGFQNGGYAAALYYSIVYMLTGLVAFGVLMALSNKEHECEKISDLAGLNQKSPFLALMMLLAMFSMAGIPPLMGFYAKLSVLQALVATGGAYLWVAVFAVVMSLIGAFYYLRVVKVMYFDEPENDIKGDMRADAIVFLGLNGLALLVLGILPTSVVEWCVRALQMTL</sequence>
<feature type="transmembrane region" description="Helical" evidence="5">
    <location>
        <begin position="408"/>
        <end position="428"/>
    </location>
</feature>
<gene>
    <name evidence="5 8" type="primary">nuoN</name>
    <name evidence="8" type="ORF">LVJ81_00615</name>
</gene>
<name>A0ABY4EB10_VITST</name>
<feature type="transmembrane region" description="Helical" evidence="5">
    <location>
        <begin position="78"/>
        <end position="94"/>
    </location>
</feature>
<comment type="function">
    <text evidence="5">NDH-1 shuttles electrons from NADH, via FMN and iron-sulfur (Fe-S) centers, to quinones in the respiratory chain. The immediate electron acceptor for the enzyme in this species is believed to be ubiquinone. Couples the redox reaction to proton translocation (for every two electrons transferred, four hydrogen ions are translocated across the cytoplasmic membrane), and thus conserves the redox energy in a proton gradient.</text>
</comment>
<dbReference type="NCBIfam" id="TIGR01770">
    <property type="entry name" value="NDH_I_N"/>
    <property type="match status" value="1"/>
</dbReference>
<feature type="transmembrane region" description="Helical" evidence="5">
    <location>
        <begin position="449"/>
        <end position="468"/>
    </location>
</feature>
<feature type="transmembrane region" description="Helical" evidence="5">
    <location>
        <begin position="300"/>
        <end position="317"/>
    </location>
</feature>
<keyword evidence="9" id="KW-1185">Reference proteome</keyword>
<feature type="transmembrane region" description="Helical" evidence="5">
    <location>
        <begin position="106"/>
        <end position="123"/>
    </location>
</feature>
<dbReference type="RefSeq" id="WP_019957929.1">
    <property type="nucleotide sequence ID" value="NZ_CP091512.1"/>
</dbReference>
<feature type="transmembrane region" description="Helical" evidence="5">
    <location>
        <begin position="204"/>
        <end position="228"/>
    </location>
</feature>
<protein>
    <recommendedName>
        <fullName evidence="5">NADH-quinone oxidoreductase subunit N</fullName>
        <ecNumber evidence="5">7.1.1.-</ecNumber>
    </recommendedName>
    <alternativeName>
        <fullName evidence="5">NADH dehydrogenase I subunit N</fullName>
    </alternativeName>
    <alternativeName>
        <fullName evidence="5">NDH-1 subunit N</fullName>
    </alternativeName>
</protein>
<feature type="transmembrane region" description="Helical" evidence="5">
    <location>
        <begin position="329"/>
        <end position="350"/>
    </location>
</feature>
<comment type="similarity">
    <text evidence="5">Belongs to the complex I subunit 2 family.</text>
</comment>
<keyword evidence="5" id="KW-0520">NAD</keyword>
<accession>A0ABY4EB10</accession>
<keyword evidence="5" id="KW-1003">Cell membrane</keyword>
<dbReference type="PRINTS" id="PR01434">
    <property type="entry name" value="NADHDHGNASE5"/>
</dbReference>
<evidence type="ECO:0000256" key="2">
    <source>
        <dbReference type="ARBA" id="ARBA00022692"/>
    </source>
</evidence>
<keyword evidence="5" id="KW-0813">Transport</keyword>
<organism evidence="8 9">
    <name type="scientific">Vitreoscilla stercoraria</name>
    <dbReference type="NCBI Taxonomy" id="61"/>
    <lineage>
        <taxon>Bacteria</taxon>
        <taxon>Pseudomonadati</taxon>
        <taxon>Pseudomonadota</taxon>
        <taxon>Betaproteobacteria</taxon>
        <taxon>Neisseriales</taxon>
        <taxon>Neisseriaceae</taxon>
        <taxon>Vitreoscilla</taxon>
    </lineage>
</organism>
<evidence type="ECO:0000256" key="1">
    <source>
        <dbReference type="ARBA" id="ARBA00004127"/>
    </source>
</evidence>
<feature type="transmembrane region" description="Helical" evidence="5">
    <location>
        <begin position="240"/>
        <end position="260"/>
    </location>
</feature>
<keyword evidence="5" id="KW-1278">Translocase</keyword>
<dbReference type="EC" id="7.1.1.-" evidence="5"/>
<evidence type="ECO:0000256" key="3">
    <source>
        <dbReference type="ARBA" id="ARBA00022989"/>
    </source>
</evidence>
<comment type="subunit">
    <text evidence="5">NDH-1 is composed of 14 different subunits. Subunits NuoA, H, J, K, L, M, N constitute the membrane sector of the complex.</text>
</comment>
<comment type="catalytic activity">
    <reaction evidence="5">
        <text>a quinone + NADH + 5 H(+)(in) = a quinol + NAD(+) + 4 H(+)(out)</text>
        <dbReference type="Rhea" id="RHEA:57888"/>
        <dbReference type="ChEBI" id="CHEBI:15378"/>
        <dbReference type="ChEBI" id="CHEBI:24646"/>
        <dbReference type="ChEBI" id="CHEBI:57540"/>
        <dbReference type="ChEBI" id="CHEBI:57945"/>
        <dbReference type="ChEBI" id="CHEBI:132124"/>
    </reaction>
</comment>
<dbReference type="EMBL" id="CP091512">
    <property type="protein sequence ID" value="UOO92585.1"/>
    <property type="molecule type" value="Genomic_DNA"/>
</dbReference>
<dbReference type="InterPro" id="IPR001750">
    <property type="entry name" value="ND/Mrp_TM"/>
</dbReference>
<proteinExistence type="inferred from homology"/>
<evidence type="ECO:0000313" key="9">
    <source>
        <dbReference type="Proteomes" id="UP000832034"/>
    </source>
</evidence>
<feature type="domain" description="NADH:quinone oxidoreductase/Mrp antiporter transmembrane" evidence="7">
    <location>
        <begin position="125"/>
        <end position="420"/>
    </location>
</feature>
<dbReference type="Pfam" id="PF00361">
    <property type="entry name" value="Proton_antipo_M"/>
    <property type="match status" value="1"/>
</dbReference>
<dbReference type="NCBIfam" id="NF004442">
    <property type="entry name" value="PRK05777.1-5"/>
    <property type="match status" value="1"/>
</dbReference>
<reference evidence="8" key="2">
    <citation type="journal article" date="2022" name="Res Sq">
        <title>Evolution of multicellular longitudinally dividing oral cavity symbionts (Neisseriaceae).</title>
        <authorList>
            <person name="Nyongesa S."/>
            <person name="Weber P."/>
            <person name="Bernet E."/>
            <person name="Pullido F."/>
            <person name="Nieckarz M."/>
            <person name="Delaby M."/>
            <person name="Nieves C."/>
            <person name="Viehboeck T."/>
            <person name="Krause N."/>
            <person name="Rivera-Millot A."/>
            <person name="Nakamura A."/>
            <person name="Vischer N."/>
            <person name="VanNieuwenhze M."/>
            <person name="Brun Y."/>
            <person name="Cava F."/>
            <person name="Bulgheresi S."/>
            <person name="Veyrier F."/>
        </authorList>
    </citation>
    <scope>NUCLEOTIDE SEQUENCE</scope>
    <source>
        <strain evidence="8">SAG 1488-6</strain>
    </source>
</reference>
<comment type="subcellular location">
    <subcellularLocation>
        <location evidence="5">Cell membrane</location>
        <topology evidence="5">Multi-pass membrane protein</topology>
    </subcellularLocation>
    <subcellularLocation>
        <location evidence="1">Endomembrane system</location>
        <topology evidence="1">Multi-pass membrane protein</topology>
    </subcellularLocation>
    <subcellularLocation>
        <location evidence="6">Membrane</location>
        <topology evidence="6">Multi-pass membrane protein</topology>
    </subcellularLocation>
</comment>
<dbReference type="GO" id="GO:0016491">
    <property type="term" value="F:oxidoreductase activity"/>
    <property type="evidence" value="ECO:0007669"/>
    <property type="project" value="UniProtKB-KW"/>
</dbReference>
<feature type="transmembrane region" description="Helical" evidence="5">
    <location>
        <begin position="160"/>
        <end position="184"/>
    </location>
</feature>
<keyword evidence="3 5" id="KW-1133">Transmembrane helix</keyword>
<evidence type="ECO:0000259" key="7">
    <source>
        <dbReference type="Pfam" id="PF00361"/>
    </source>
</evidence>
<keyword evidence="2 5" id="KW-0812">Transmembrane</keyword>
<evidence type="ECO:0000256" key="4">
    <source>
        <dbReference type="ARBA" id="ARBA00023136"/>
    </source>
</evidence>
<dbReference type="Proteomes" id="UP000832034">
    <property type="component" value="Chromosome"/>
</dbReference>
<dbReference type="PANTHER" id="PTHR22773">
    <property type="entry name" value="NADH DEHYDROGENASE"/>
    <property type="match status" value="1"/>
</dbReference>
<feature type="transmembrane region" description="Helical" evidence="5">
    <location>
        <begin position="129"/>
        <end position="148"/>
    </location>
</feature>
<feature type="transmembrane region" description="Helical" evidence="5">
    <location>
        <begin position="38"/>
        <end position="58"/>
    </location>
</feature>
<dbReference type="HAMAP" id="MF_00445">
    <property type="entry name" value="NDH1_NuoN_1"/>
    <property type="match status" value="1"/>
</dbReference>
<evidence type="ECO:0000256" key="6">
    <source>
        <dbReference type="RuleBase" id="RU000320"/>
    </source>
</evidence>
<keyword evidence="5" id="KW-0874">Quinone</keyword>
<keyword evidence="8" id="KW-0560">Oxidoreductase</keyword>
<evidence type="ECO:0000313" key="8">
    <source>
        <dbReference type="EMBL" id="UOO92585.1"/>
    </source>
</evidence>
<keyword evidence="4 5" id="KW-0472">Membrane</keyword>
<feature type="transmembrane region" description="Helical" evidence="5">
    <location>
        <begin position="272"/>
        <end position="293"/>
    </location>
</feature>
<feature type="transmembrane region" description="Helical" evidence="5">
    <location>
        <begin position="371"/>
        <end position="396"/>
    </location>
</feature>
<feature type="transmembrane region" description="Helical" evidence="5">
    <location>
        <begin position="12"/>
        <end position="31"/>
    </location>
</feature>
<reference evidence="8" key="1">
    <citation type="submission" date="2021-12" db="EMBL/GenBank/DDBJ databases">
        <authorList>
            <person name="Veyrier F.J."/>
        </authorList>
    </citation>
    <scope>NUCLEOTIDE SEQUENCE</scope>
    <source>
        <strain evidence="8">SAG 1488-6</strain>
    </source>
</reference>
<evidence type="ECO:0000256" key="5">
    <source>
        <dbReference type="HAMAP-Rule" id="MF_00445"/>
    </source>
</evidence>
<keyword evidence="5" id="KW-0830">Ubiquinone</keyword>